<sequence>MIGTDVMSNSSVVTIDISPGGSEHYIPKCDLSLQPFMSQSFKTLQDGIDFYKKYAEACGFDIRLGSTKRWKDDSITWKYVYCNREGDKHAEDDFVTEGSVKKRRKVSNRIGCRARIIFKHSAADTYVVEHRHSHPLVADYFKKYLKINRNLSFVHQNFVLNCARANIGPMKCYRLFKEVVGSYLSVGCTGSDFKNLSRDLRAYVTGVDAQIILDKLFLRREACPGFFFDYFVDKDDRLRRIFWADPISRRNYHVFGDVVSFDATYSTNRLIFAPFTGKDNHGKIVTFGAGLVSGEDNEEYA</sequence>
<dbReference type="InterPro" id="IPR004330">
    <property type="entry name" value="FAR1_DNA_bnd_dom"/>
</dbReference>
<keyword evidence="3" id="KW-1185">Reference proteome</keyword>
<dbReference type="AlphaFoldDB" id="A0AAD4J848"/>
<dbReference type="Proteomes" id="UP001190926">
    <property type="component" value="Unassembled WGS sequence"/>
</dbReference>
<evidence type="ECO:0000313" key="3">
    <source>
        <dbReference type="Proteomes" id="UP001190926"/>
    </source>
</evidence>
<reference evidence="2 3" key="1">
    <citation type="journal article" date="2021" name="Nat. Commun.">
        <title>Incipient diploidization of the medicinal plant Perilla within 10,000 years.</title>
        <authorList>
            <person name="Zhang Y."/>
            <person name="Shen Q."/>
            <person name="Leng L."/>
            <person name="Zhang D."/>
            <person name="Chen S."/>
            <person name="Shi Y."/>
            <person name="Ning Z."/>
            <person name="Chen S."/>
        </authorList>
    </citation>
    <scope>NUCLEOTIDE SEQUENCE [LARGE SCALE GENOMIC DNA]</scope>
    <source>
        <strain evidence="3">cv. PC099</strain>
    </source>
</reference>
<proteinExistence type="predicted"/>
<evidence type="ECO:0000313" key="2">
    <source>
        <dbReference type="EMBL" id="KAH6828973.1"/>
    </source>
</evidence>
<organism evidence="2 3">
    <name type="scientific">Perilla frutescens var. hirtella</name>
    <name type="common">Perilla citriodora</name>
    <name type="synonym">Perilla setoyensis</name>
    <dbReference type="NCBI Taxonomy" id="608512"/>
    <lineage>
        <taxon>Eukaryota</taxon>
        <taxon>Viridiplantae</taxon>
        <taxon>Streptophyta</taxon>
        <taxon>Embryophyta</taxon>
        <taxon>Tracheophyta</taxon>
        <taxon>Spermatophyta</taxon>
        <taxon>Magnoliopsida</taxon>
        <taxon>eudicotyledons</taxon>
        <taxon>Gunneridae</taxon>
        <taxon>Pentapetalae</taxon>
        <taxon>asterids</taxon>
        <taxon>lamiids</taxon>
        <taxon>Lamiales</taxon>
        <taxon>Lamiaceae</taxon>
        <taxon>Nepetoideae</taxon>
        <taxon>Elsholtzieae</taxon>
        <taxon>Perilla</taxon>
    </lineage>
</organism>
<name>A0AAD4J848_PERFH</name>
<evidence type="ECO:0000259" key="1">
    <source>
        <dbReference type="Pfam" id="PF03101"/>
    </source>
</evidence>
<comment type="caution">
    <text evidence="2">The sequence shown here is derived from an EMBL/GenBank/DDBJ whole genome shotgun (WGS) entry which is preliminary data.</text>
</comment>
<gene>
    <name evidence="2" type="ORF">C2S53_012370</name>
</gene>
<feature type="domain" description="FAR1" evidence="1">
    <location>
        <begin position="49"/>
        <end position="137"/>
    </location>
</feature>
<dbReference type="PANTHER" id="PTHR47718">
    <property type="entry name" value="OS01G0519700 PROTEIN"/>
    <property type="match status" value="1"/>
</dbReference>
<accession>A0AAD4J848</accession>
<dbReference type="EMBL" id="SDAM02000115">
    <property type="protein sequence ID" value="KAH6828973.1"/>
    <property type="molecule type" value="Genomic_DNA"/>
</dbReference>
<dbReference type="PANTHER" id="PTHR47718:SF18">
    <property type="entry name" value="PROTEIN FAR1-RELATED SEQUENCE 5-LIKE"/>
    <property type="match status" value="1"/>
</dbReference>
<dbReference type="Pfam" id="PF03101">
    <property type="entry name" value="FAR1"/>
    <property type="match status" value="1"/>
</dbReference>
<protein>
    <recommendedName>
        <fullName evidence="1">FAR1 domain-containing protein</fullName>
    </recommendedName>
</protein>